<accession>A0AAV0HNP8</accession>
<dbReference type="AlphaFoldDB" id="A0AAV0HNP8"/>
<evidence type="ECO:0000256" key="1">
    <source>
        <dbReference type="ARBA" id="ARBA00022860"/>
    </source>
</evidence>
<dbReference type="InterPro" id="IPR025064">
    <property type="entry name" value="DUF4005"/>
</dbReference>
<feature type="region of interest" description="Disordered" evidence="4">
    <location>
        <begin position="1"/>
        <end position="65"/>
    </location>
</feature>
<proteinExistence type="inferred from homology"/>
<evidence type="ECO:0000313" key="7">
    <source>
        <dbReference type="Proteomes" id="UP001154282"/>
    </source>
</evidence>
<reference evidence="6" key="1">
    <citation type="submission" date="2022-08" db="EMBL/GenBank/DDBJ databases">
        <authorList>
            <person name="Gutierrez-Valencia J."/>
        </authorList>
    </citation>
    <scope>NUCLEOTIDE SEQUENCE</scope>
</reference>
<feature type="compositionally biased region" description="Basic and acidic residues" evidence="4">
    <location>
        <begin position="327"/>
        <end position="338"/>
    </location>
</feature>
<dbReference type="InterPro" id="IPR000048">
    <property type="entry name" value="IQ_motif_EF-hand-BS"/>
</dbReference>
<feature type="region of interest" description="Disordered" evidence="4">
    <location>
        <begin position="430"/>
        <end position="491"/>
    </location>
</feature>
<feature type="compositionally biased region" description="Polar residues" evidence="4">
    <location>
        <begin position="444"/>
        <end position="466"/>
    </location>
</feature>
<dbReference type="EMBL" id="CAMGYJ010000002">
    <property type="protein sequence ID" value="CAI0386822.1"/>
    <property type="molecule type" value="Genomic_DNA"/>
</dbReference>
<feature type="domain" description="DUF4005" evidence="5">
    <location>
        <begin position="460"/>
        <end position="539"/>
    </location>
</feature>
<feature type="compositionally biased region" description="Basic and acidic residues" evidence="4">
    <location>
        <begin position="555"/>
        <end position="567"/>
    </location>
</feature>
<gene>
    <name evidence="6" type="ORF">LITE_LOCUS5235</name>
</gene>
<comment type="caution">
    <text evidence="6">The sequence shown here is derived from an EMBL/GenBank/DDBJ whole genome shotgun (WGS) entry which is preliminary data.</text>
</comment>
<comment type="similarity">
    <text evidence="2">Belongs to the IQD family.</text>
</comment>
<dbReference type="Proteomes" id="UP001154282">
    <property type="component" value="Unassembled WGS sequence"/>
</dbReference>
<organism evidence="6 7">
    <name type="scientific">Linum tenue</name>
    <dbReference type="NCBI Taxonomy" id="586396"/>
    <lineage>
        <taxon>Eukaryota</taxon>
        <taxon>Viridiplantae</taxon>
        <taxon>Streptophyta</taxon>
        <taxon>Embryophyta</taxon>
        <taxon>Tracheophyta</taxon>
        <taxon>Spermatophyta</taxon>
        <taxon>Magnoliopsida</taxon>
        <taxon>eudicotyledons</taxon>
        <taxon>Gunneridae</taxon>
        <taxon>Pentapetalae</taxon>
        <taxon>rosids</taxon>
        <taxon>fabids</taxon>
        <taxon>Malpighiales</taxon>
        <taxon>Linaceae</taxon>
        <taxon>Linum</taxon>
    </lineage>
</organism>
<sequence length="567" mass="61534">MGKSPGKWLKSLIRGKKSSKSSLSKEKDVVKPNYGEPLVPSKAPLTDLVGNPETRTVSQSVPGVGVGSGVTSKRAAIAEPWAEKVAIVCEKEGENGSSATSSGNASETVRLQEAGVVAQADVRGDLAPHESEEQGHIIKLQTVIRGQLVRRQAIATLNCVLAIIKFQALVRGQTVRCSSLGIEVQKTISLDKLLASNATRGNPKCTLLGQKFENAFVRKLLTSTATAMPLSLKYAPAEPNSAMMWLDRWTKSDFWKHISQRKINLESNSTTKQDSVQRVETQRGRQKQAARKSSSLNVANGIHGKHLESNKPKRNPRKSASPTVDAADNKHPEKEIVRVKHTSRKASGSATEAVERVEDIKPKLISKKTSGTCALEALEQLDSHVSADVAKDVPVEVSGEEADVIPSTKLNTTEDMSTPEVNGVLTNVEENNNVLLDPHDRLTGSENPKTSQRRASLPANTDQQENGGLGIPKRPSYMAPTESVRAKLRAQGPPVFAQDVVVEKDGTATRRHSLPSSINEKCASMSPRAHNRPVHSASKGFIRSDRSLTTSRDGSVSDRMIRPDWRR</sequence>
<keyword evidence="1" id="KW-0112">Calmodulin-binding</keyword>
<feature type="region of interest" description="Disordered" evidence="4">
    <location>
        <begin position="266"/>
        <end position="352"/>
    </location>
</feature>
<name>A0AAV0HNP8_9ROSI</name>
<dbReference type="PANTHER" id="PTHR32295">
    <property type="entry name" value="IQ-DOMAIN 5-RELATED"/>
    <property type="match status" value="1"/>
</dbReference>
<evidence type="ECO:0000256" key="2">
    <source>
        <dbReference type="ARBA" id="ARBA00024341"/>
    </source>
</evidence>
<evidence type="ECO:0000313" key="6">
    <source>
        <dbReference type="EMBL" id="CAI0386822.1"/>
    </source>
</evidence>
<comment type="subunit">
    <text evidence="3">Binds to multiple calmodulin (CaM) in the presence of Ca(2+) and CaM-like proteins.</text>
</comment>
<evidence type="ECO:0000259" key="5">
    <source>
        <dbReference type="Pfam" id="PF13178"/>
    </source>
</evidence>
<dbReference type="PROSITE" id="PS50096">
    <property type="entry name" value="IQ"/>
    <property type="match status" value="1"/>
</dbReference>
<evidence type="ECO:0000256" key="4">
    <source>
        <dbReference type="SAM" id="MobiDB-lite"/>
    </source>
</evidence>
<dbReference type="PANTHER" id="PTHR32295:SF281">
    <property type="entry name" value="PROTEIN IQ-DOMAIN 31"/>
    <property type="match status" value="1"/>
</dbReference>
<protein>
    <recommendedName>
        <fullName evidence="5">DUF4005 domain-containing protein</fullName>
    </recommendedName>
</protein>
<evidence type="ECO:0000256" key="3">
    <source>
        <dbReference type="ARBA" id="ARBA00024378"/>
    </source>
</evidence>
<keyword evidence="7" id="KW-1185">Reference proteome</keyword>
<dbReference type="Pfam" id="PF00612">
    <property type="entry name" value="IQ"/>
    <property type="match status" value="1"/>
</dbReference>
<feature type="region of interest" description="Disordered" evidence="4">
    <location>
        <begin position="524"/>
        <end position="567"/>
    </location>
</feature>
<dbReference type="GO" id="GO:0005516">
    <property type="term" value="F:calmodulin binding"/>
    <property type="evidence" value="ECO:0007669"/>
    <property type="project" value="UniProtKB-KW"/>
</dbReference>
<dbReference type="Pfam" id="PF13178">
    <property type="entry name" value="DUF4005"/>
    <property type="match status" value="1"/>
</dbReference>